<name>A0ABN9LYN8_9NEOB</name>
<evidence type="ECO:0000313" key="3">
    <source>
        <dbReference type="Proteomes" id="UP001176940"/>
    </source>
</evidence>
<sequence>MLYKLKTSKVFEKLKPGEGKQTAEIVEDDPFAIQMMSWCPESRILCVAGVSAYVIIYRFSKHEVVTEIASLEVRLQYEVEDIMTPDPDSISPFPEPTSQLLSSKSRNLAGSANTVTTEGPLKDSTPCLRPLLMHPMILFALAAAAWHWLLQDIVPVYQIKGISKLFKLCLPKVQCFCDSLTSPPSERQKNVYSLIPGSYCWRASSTGQAAPYTLHVMPHRPSRTVHPARDACHDPNGRGSQKDKHKNKTSSRVMEPELTAILNLNTQLAVAGERAYDDS</sequence>
<dbReference type="PANTHER" id="PTHR10241">
    <property type="entry name" value="LETHAL 2 GIANT LARVAE PROTEIN"/>
    <property type="match status" value="1"/>
</dbReference>
<comment type="caution">
    <text evidence="2">The sequence shown here is derived from an EMBL/GenBank/DDBJ whole genome shotgun (WGS) entry which is preliminary data.</text>
</comment>
<organism evidence="2 3">
    <name type="scientific">Ranitomeya imitator</name>
    <name type="common">mimic poison frog</name>
    <dbReference type="NCBI Taxonomy" id="111125"/>
    <lineage>
        <taxon>Eukaryota</taxon>
        <taxon>Metazoa</taxon>
        <taxon>Chordata</taxon>
        <taxon>Craniata</taxon>
        <taxon>Vertebrata</taxon>
        <taxon>Euteleostomi</taxon>
        <taxon>Amphibia</taxon>
        <taxon>Batrachia</taxon>
        <taxon>Anura</taxon>
        <taxon>Neobatrachia</taxon>
        <taxon>Hyloidea</taxon>
        <taxon>Dendrobatidae</taxon>
        <taxon>Dendrobatinae</taxon>
        <taxon>Ranitomeya</taxon>
    </lineage>
</organism>
<dbReference type="Proteomes" id="UP001176940">
    <property type="component" value="Unassembled WGS sequence"/>
</dbReference>
<dbReference type="EMBL" id="CAUEEQ010035258">
    <property type="protein sequence ID" value="CAJ0952643.1"/>
    <property type="molecule type" value="Genomic_DNA"/>
</dbReference>
<dbReference type="PANTHER" id="PTHR10241:SF19">
    <property type="entry name" value="SYNTAXIN-BINDING PROTEIN 5-LIKE"/>
    <property type="match status" value="1"/>
</dbReference>
<accession>A0ABN9LYN8</accession>
<keyword evidence="3" id="KW-1185">Reference proteome</keyword>
<gene>
    <name evidence="2" type="ORF">RIMI_LOCUS13958889</name>
</gene>
<evidence type="ECO:0000256" key="1">
    <source>
        <dbReference type="SAM" id="MobiDB-lite"/>
    </source>
</evidence>
<evidence type="ECO:0000313" key="2">
    <source>
        <dbReference type="EMBL" id="CAJ0952643.1"/>
    </source>
</evidence>
<proteinExistence type="predicted"/>
<protein>
    <submittedName>
        <fullName evidence="2">Uncharacterized protein</fullName>
    </submittedName>
</protein>
<reference evidence="2" key="1">
    <citation type="submission" date="2023-07" db="EMBL/GenBank/DDBJ databases">
        <authorList>
            <person name="Stuckert A."/>
        </authorList>
    </citation>
    <scope>NUCLEOTIDE SEQUENCE</scope>
</reference>
<feature type="region of interest" description="Disordered" evidence="1">
    <location>
        <begin position="219"/>
        <end position="252"/>
    </location>
</feature>
<feature type="compositionally biased region" description="Basic and acidic residues" evidence="1">
    <location>
        <begin position="227"/>
        <end position="242"/>
    </location>
</feature>